<dbReference type="GO" id="GO:0003723">
    <property type="term" value="F:RNA binding"/>
    <property type="evidence" value="ECO:0007669"/>
    <property type="project" value="TreeGrafter"/>
</dbReference>
<dbReference type="PROSITE" id="PS50082">
    <property type="entry name" value="WD_REPEATS_2"/>
    <property type="match status" value="1"/>
</dbReference>
<keyword evidence="4" id="KW-0677">Repeat</keyword>
<feature type="repeat" description="WD" evidence="8">
    <location>
        <begin position="54"/>
        <end position="95"/>
    </location>
</feature>
<dbReference type="Gene3D" id="2.130.10.10">
    <property type="entry name" value="YVTN repeat-like/Quinoprotein amine dehydrogenase"/>
    <property type="match status" value="1"/>
</dbReference>
<dbReference type="GO" id="GO:0003743">
    <property type="term" value="F:translation initiation factor activity"/>
    <property type="evidence" value="ECO:0007669"/>
    <property type="project" value="UniProtKB-KW"/>
</dbReference>
<dbReference type="SMART" id="SM00320">
    <property type="entry name" value="WD40"/>
    <property type="match status" value="4"/>
</dbReference>
<dbReference type="PROSITE" id="PS50294">
    <property type="entry name" value="WD_REPEATS_REGION"/>
    <property type="match status" value="1"/>
</dbReference>
<dbReference type="PANTHER" id="PTHR19877:SF1">
    <property type="entry name" value="EUKARYOTIC TRANSLATION INITIATION FACTOR 3 SUBUNIT I"/>
    <property type="match status" value="1"/>
</dbReference>
<keyword evidence="2 9" id="KW-0396">Initiation factor</keyword>
<dbReference type="InterPro" id="IPR027525">
    <property type="entry name" value="eIF3i"/>
</dbReference>
<dbReference type="GO" id="GO:0002183">
    <property type="term" value="P:cytoplasmic translational initiation"/>
    <property type="evidence" value="ECO:0007669"/>
    <property type="project" value="TreeGrafter"/>
</dbReference>
<evidence type="ECO:0000256" key="5">
    <source>
        <dbReference type="ARBA" id="ARBA00022917"/>
    </source>
</evidence>
<dbReference type="EMBL" id="JPQZ01000009">
    <property type="protein sequence ID" value="KKO75961.1"/>
    <property type="molecule type" value="Genomic_DNA"/>
</dbReference>
<name>A0A0F9WF36_9MICR</name>
<keyword evidence="10" id="KW-1185">Reference proteome</keyword>
<dbReference type="GeneID" id="36321594"/>
<evidence type="ECO:0000256" key="4">
    <source>
        <dbReference type="ARBA" id="ARBA00022737"/>
    </source>
</evidence>
<evidence type="ECO:0000256" key="8">
    <source>
        <dbReference type="PROSITE-ProRule" id="PRU00221"/>
    </source>
</evidence>
<evidence type="ECO:0000256" key="3">
    <source>
        <dbReference type="ARBA" id="ARBA00022574"/>
    </source>
</evidence>
<keyword evidence="5" id="KW-0648">Protein biosynthesis</keyword>
<dbReference type="InterPro" id="IPR015943">
    <property type="entry name" value="WD40/YVTN_repeat-like_dom_sf"/>
</dbReference>
<keyword evidence="1" id="KW-0963">Cytoplasm</keyword>
<evidence type="ECO:0000313" key="10">
    <source>
        <dbReference type="Proteomes" id="UP000034350"/>
    </source>
</evidence>
<comment type="similarity">
    <text evidence="6">Belongs to the WD repeat STRAP family.</text>
</comment>
<dbReference type="VEuPathDB" id="MicrosporidiaDB:NCER_100584"/>
<dbReference type="SUPFAM" id="SSF50978">
    <property type="entry name" value="WD40 repeat-like"/>
    <property type="match status" value="1"/>
</dbReference>
<dbReference type="RefSeq" id="XP_024331703.1">
    <property type="nucleotide sequence ID" value="XM_024476638.1"/>
</dbReference>
<organism evidence="9 10">
    <name type="scientific">Vairimorpha ceranae</name>
    <dbReference type="NCBI Taxonomy" id="40302"/>
    <lineage>
        <taxon>Eukaryota</taxon>
        <taxon>Fungi</taxon>
        <taxon>Fungi incertae sedis</taxon>
        <taxon>Microsporidia</taxon>
        <taxon>Nosematidae</taxon>
        <taxon>Vairimorpha</taxon>
    </lineage>
</organism>
<protein>
    <recommendedName>
        <fullName evidence="7">Serine-threonine kinase receptor-associated protein</fullName>
    </recommendedName>
</protein>
<dbReference type="GO" id="GO:0071541">
    <property type="term" value="C:eukaryotic translation initiation factor 3 complex, eIF3m"/>
    <property type="evidence" value="ECO:0007669"/>
    <property type="project" value="TreeGrafter"/>
</dbReference>
<dbReference type="InterPro" id="IPR036322">
    <property type="entry name" value="WD40_repeat_dom_sf"/>
</dbReference>
<sequence>MSVETTSGFHINVKCHERPITDLKFNKDGDLIFVSSKDSTCSVIYNDGTPLGSYSKHDGSIFSFSLNDTSQHLLTGSADQTIIQWDIETGQYIEQKFVKSVVKSTDNFTNKDLFIIGCDGSMGKDKCIILYDCRSKEMNKLYSLETNLTGVLIDYTQNIVIISNDDGSINKFDIRNNKILASNNVHTSKITKIRPSACRTFFITSSVDSQAKIVDISDLNVLKTFVCEEPVNCSVIFNSNDKVICAGGINARDVTLNKGKNKFDTKFFDVITTEQIGYYTSHYGTINCVDVHHKNTMYCSGGEEGLVSIIAFGNDFFSSGFTKFD</sequence>
<proteinExistence type="inferred from homology"/>
<evidence type="ECO:0000313" key="9">
    <source>
        <dbReference type="EMBL" id="KKO75961.1"/>
    </source>
</evidence>
<dbReference type="InterPro" id="IPR001680">
    <property type="entry name" value="WD40_rpt"/>
</dbReference>
<dbReference type="Proteomes" id="UP000034350">
    <property type="component" value="Unassembled WGS sequence"/>
</dbReference>
<accession>A0A0F9WF36</accession>
<dbReference type="PANTHER" id="PTHR19877">
    <property type="entry name" value="EUKARYOTIC TRANSLATION INITIATION FACTOR 3 SUBUNIT I"/>
    <property type="match status" value="1"/>
</dbReference>
<gene>
    <name evidence="9" type="ORF">AAJ76_900089773</name>
</gene>
<dbReference type="OMA" id="VWFSHNG"/>
<dbReference type="VEuPathDB" id="MicrosporidiaDB:G9O61_00g004630"/>
<dbReference type="Pfam" id="PF24805">
    <property type="entry name" value="EIF3I"/>
    <property type="match status" value="1"/>
</dbReference>
<evidence type="ECO:0000256" key="7">
    <source>
        <dbReference type="ARBA" id="ARBA00040390"/>
    </source>
</evidence>
<dbReference type="VEuPathDB" id="MicrosporidiaDB:AAJ76_900089773"/>
<evidence type="ECO:0000256" key="2">
    <source>
        <dbReference type="ARBA" id="ARBA00022540"/>
    </source>
</evidence>
<evidence type="ECO:0000256" key="1">
    <source>
        <dbReference type="ARBA" id="ARBA00022490"/>
    </source>
</evidence>
<dbReference type="OrthoDB" id="24966at2759"/>
<evidence type="ECO:0000256" key="6">
    <source>
        <dbReference type="ARBA" id="ARBA00038394"/>
    </source>
</evidence>
<keyword evidence="3 8" id="KW-0853">WD repeat</keyword>
<reference evidence="9 10" key="1">
    <citation type="journal article" date="2015" name="Environ. Microbiol.">
        <title>Genome analyses suggest the presence of polyploidy and recent human-driven expansions in eight global populations of the honeybee pathogen Nosema ceranae.</title>
        <authorList>
            <person name="Pelin A."/>
            <person name="Selman M."/>
            <person name="Aris-Brosou S."/>
            <person name="Farinelli L."/>
            <person name="Corradi N."/>
        </authorList>
    </citation>
    <scope>NUCLEOTIDE SEQUENCE [LARGE SCALE GENOMIC DNA]</scope>
    <source>
        <strain evidence="9 10">PA08 1199</strain>
    </source>
</reference>
<dbReference type="AlphaFoldDB" id="A0A0F9WF36"/>
<comment type="caution">
    <text evidence="9">The sequence shown here is derived from an EMBL/GenBank/DDBJ whole genome shotgun (WGS) entry which is preliminary data.</text>
</comment>